<evidence type="ECO:0000313" key="2">
    <source>
        <dbReference type="EMBL" id="MBB5144703.1"/>
    </source>
</evidence>
<feature type="domain" description="4Fe-4S ferredoxin-type" evidence="1">
    <location>
        <begin position="89"/>
        <end position="116"/>
    </location>
</feature>
<keyword evidence="3" id="KW-1185">Reference proteome</keyword>
<dbReference type="InterPro" id="IPR017896">
    <property type="entry name" value="4Fe4S_Fe-S-bd"/>
</dbReference>
<evidence type="ECO:0000313" key="3">
    <source>
        <dbReference type="Proteomes" id="UP000539075"/>
    </source>
</evidence>
<organism evidence="2 3">
    <name type="scientific">Desulfovibrio intestinalis</name>
    <dbReference type="NCBI Taxonomy" id="58621"/>
    <lineage>
        <taxon>Bacteria</taxon>
        <taxon>Pseudomonadati</taxon>
        <taxon>Thermodesulfobacteriota</taxon>
        <taxon>Desulfovibrionia</taxon>
        <taxon>Desulfovibrionales</taxon>
        <taxon>Desulfovibrionaceae</taxon>
        <taxon>Desulfovibrio</taxon>
    </lineage>
</organism>
<reference evidence="2 3" key="1">
    <citation type="submission" date="2020-08" db="EMBL/GenBank/DDBJ databases">
        <title>Genomic Encyclopedia of Type Strains, Phase IV (KMG-IV): sequencing the most valuable type-strain genomes for metagenomic binning, comparative biology and taxonomic classification.</title>
        <authorList>
            <person name="Goeker M."/>
        </authorList>
    </citation>
    <scope>NUCLEOTIDE SEQUENCE [LARGE SCALE GENOMIC DNA]</scope>
    <source>
        <strain evidence="2 3">DSM 11275</strain>
    </source>
</reference>
<dbReference type="AlphaFoldDB" id="A0A7W8C4R1"/>
<proteinExistence type="predicted"/>
<accession>A0A7W8C4R1</accession>
<sequence length="350" mass="36397">MRIAFASGKGGAGKTTVAASLAAIWPHPCLIVDADVEAPNLHLFLHPHLEAAQSVYLTVPELDSEKCTACGDCAAMCSYKAIAKLGAGLIVFADMCHGCGGCFEVCQANALKKGKRELGSLQWGSWSLKMGADQNSDQNLNQALGQTSSQTSGKNSGKTLLMGKSRVGEAMSPPLLRAIDGALAAISVGDAASVPDILIDSPPGVSCPAMTTARMADALVLVAESTPFGTYDFKLAHAAFKKLNMPLAVVMNRAGMPGNESGDAALEKYCAAEGLPLLARLPFDLQAAEAYARGYLPLLEQSANALIWQRRFGLLYDAVQRWAGGKIGQIAEPCSAVNICASGTTGAGHA</sequence>
<dbReference type="RefSeq" id="WP_183722246.1">
    <property type="nucleotide sequence ID" value="NZ_JACHGO010000011.1"/>
</dbReference>
<name>A0A7W8C4R1_9BACT</name>
<feature type="domain" description="4Fe-4S ferredoxin-type" evidence="1">
    <location>
        <begin position="58"/>
        <end position="88"/>
    </location>
</feature>
<dbReference type="Proteomes" id="UP000539075">
    <property type="component" value="Unassembled WGS sequence"/>
</dbReference>
<dbReference type="Gene3D" id="3.40.50.300">
    <property type="entry name" value="P-loop containing nucleotide triphosphate hydrolases"/>
    <property type="match status" value="2"/>
</dbReference>
<dbReference type="PROSITE" id="PS51379">
    <property type="entry name" value="4FE4S_FER_2"/>
    <property type="match status" value="2"/>
</dbReference>
<dbReference type="Pfam" id="PF00037">
    <property type="entry name" value="Fer4"/>
    <property type="match status" value="1"/>
</dbReference>
<evidence type="ECO:0000259" key="1">
    <source>
        <dbReference type="PROSITE" id="PS51379"/>
    </source>
</evidence>
<protein>
    <submittedName>
        <fullName evidence="2">MinD superfamily P-loop ATPase</fullName>
    </submittedName>
</protein>
<dbReference type="InterPro" id="IPR002586">
    <property type="entry name" value="CobQ/CobB/MinD/ParA_Nub-bd_dom"/>
</dbReference>
<dbReference type="PANTHER" id="PTHR43063:SF1">
    <property type="entry name" value="4FE-4S CLUSTER CONTAINING PARA FAMILY ATPASE PROTEIN"/>
    <property type="match status" value="1"/>
</dbReference>
<dbReference type="PANTHER" id="PTHR43063">
    <property type="entry name" value="4FE-4S CLUSTER CONTAINING PARA FAMILY ATPASE PROTEIN"/>
    <property type="match status" value="1"/>
</dbReference>
<gene>
    <name evidence="2" type="ORF">HNQ38_002821</name>
</gene>
<dbReference type="SUPFAM" id="SSF54862">
    <property type="entry name" value="4Fe-4S ferredoxins"/>
    <property type="match status" value="1"/>
</dbReference>
<dbReference type="EMBL" id="JACHGO010000011">
    <property type="protein sequence ID" value="MBB5144703.1"/>
    <property type="molecule type" value="Genomic_DNA"/>
</dbReference>
<dbReference type="Gene3D" id="3.30.70.20">
    <property type="match status" value="1"/>
</dbReference>
<comment type="caution">
    <text evidence="2">The sequence shown here is derived from an EMBL/GenBank/DDBJ whole genome shotgun (WGS) entry which is preliminary data.</text>
</comment>
<dbReference type="InterPro" id="IPR027417">
    <property type="entry name" value="P-loop_NTPase"/>
</dbReference>
<dbReference type="SUPFAM" id="SSF52540">
    <property type="entry name" value="P-loop containing nucleoside triphosphate hydrolases"/>
    <property type="match status" value="1"/>
</dbReference>
<dbReference type="Pfam" id="PF01656">
    <property type="entry name" value="CbiA"/>
    <property type="match status" value="1"/>
</dbReference>